<protein>
    <submittedName>
        <fullName evidence="1">Uncharacterized protein</fullName>
    </submittedName>
</protein>
<dbReference type="EnsemblPlants" id="MELO3C033330.2.1">
    <property type="protein sequence ID" value="MELO3C033330.2.1"/>
    <property type="gene ID" value="MELO3C033330.2"/>
</dbReference>
<evidence type="ECO:0000313" key="1">
    <source>
        <dbReference type="EnsemblPlants" id="MELO3C033330.2.1"/>
    </source>
</evidence>
<dbReference type="Gramene" id="MELO3C033330.2.1">
    <property type="protein sequence ID" value="MELO3C033330.2.1"/>
    <property type="gene ID" value="MELO3C033330.2"/>
</dbReference>
<reference evidence="1" key="1">
    <citation type="submission" date="2023-03" db="UniProtKB">
        <authorList>
            <consortium name="EnsemblPlants"/>
        </authorList>
    </citation>
    <scope>IDENTIFICATION</scope>
</reference>
<proteinExistence type="predicted"/>
<organism evidence="1">
    <name type="scientific">Cucumis melo</name>
    <name type="common">Muskmelon</name>
    <dbReference type="NCBI Taxonomy" id="3656"/>
    <lineage>
        <taxon>Eukaryota</taxon>
        <taxon>Viridiplantae</taxon>
        <taxon>Streptophyta</taxon>
        <taxon>Embryophyta</taxon>
        <taxon>Tracheophyta</taxon>
        <taxon>Spermatophyta</taxon>
        <taxon>Magnoliopsida</taxon>
        <taxon>eudicotyledons</taxon>
        <taxon>Gunneridae</taxon>
        <taxon>Pentapetalae</taxon>
        <taxon>rosids</taxon>
        <taxon>fabids</taxon>
        <taxon>Cucurbitales</taxon>
        <taxon>Cucurbitaceae</taxon>
        <taxon>Benincaseae</taxon>
        <taxon>Cucumis</taxon>
    </lineage>
</organism>
<dbReference type="AlphaFoldDB" id="A0A9I9EG33"/>
<accession>A0A9I9EG33</accession>
<sequence length="86" mass="9021">CTPPISFVLHLDSPLCAVLHLSPSYSTSVLRGTRSGSSELPTCATVSLSSIKPSRSAVEWKNPTDLNVNSPWPLLGPSGRLSSGVC</sequence>
<name>A0A9I9EG33_CUCME</name>